<evidence type="ECO:0000256" key="3">
    <source>
        <dbReference type="ARBA" id="ARBA00022473"/>
    </source>
</evidence>
<dbReference type="GO" id="GO:0005634">
    <property type="term" value="C:nucleus"/>
    <property type="evidence" value="ECO:0007669"/>
    <property type="project" value="UniProtKB-SubCell"/>
</dbReference>
<proteinExistence type="inferred from homology"/>
<comment type="subcellular location">
    <subcellularLocation>
        <location evidence="1 10 11">Nucleus</location>
    </subcellularLocation>
</comment>
<dbReference type="EMBL" id="CAEY01000486">
    <property type="status" value="NOT_ANNOTATED_CDS"/>
    <property type="molecule type" value="Genomic_DNA"/>
</dbReference>
<gene>
    <name evidence="15" type="primary">107367864</name>
</gene>
<dbReference type="Pfam" id="PF00292">
    <property type="entry name" value="PAX"/>
    <property type="match status" value="1"/>
</dbReference>
<dbReference type="SMART" id="SM00389">
    <property type="entry name" value="HOX"/>
    <property type="match status" value="1"/>
</dbReference>
<reference evidence="15" key="2">
    <citation type="submission" date="2015-06" db="UniProtKB">
        <authorList>
            <consortium name="EnsemblMetazoa"/>
        </authorList>
    </citation>
    <scope>IDENTIFICATION</scope>
</reference>
<protein>
    <recommendedName>
        <fullName evidence="17">Homeobox domain-containing protein</fullName>
    </recommendedName>
</protein>
<dbReference type="InterPro" id="IPR001523">
    <property type="entry name" value="Paired_dom"/>
</dbReference>
<feature type="DNA-binding region" description="Homeobox" evidence="10">
    <location>
        <begin position="295"/>
        <end position="354"/>
    </location>
</feature>
<feature type="compositionally biased region" description="Basic and acidic residues" evidence="12">
    <location>
        <begin position="236"/>
        <end position="254"/>
    </location>
</feature>
<dbReference type="SMART" id="SM00351">
    <property type="entry name" value="PAX"/>
    <property type="match status" value="1"/>
</dbReference>
<accession>T1JTX3</accession>
<evidence type="ECO:0000256" key="7">
    <source>
        <dbReference type="ARBA" id="ARBA00023155"/>
    </source>
</evidence>
<dbReference type="PROSITE" id="PS00027">
    <property type="entry name" value="HOMEOBOX_1"/>
    <property type="match status" value="1"/>
</dbReference>
<name>T1JTX3_TETUR</name>
<keyword evidence="5" id="KW-0805">Transcription regulation</keyword>
<dbReference type="InterPro" id="IPR001356">
    <property type="entry name" value="HD"/>
</dbReference>
<evidence type="ECO:0000259" key="13">
    <source>
        <dbReference type="PROSITE" id="PS50071"/>
    </source>
</evidence>
<feature type="region of interest" description="Disordered" evidence="12">
    <location>
        <begin position="236"/>
        <end position="276"/>
    </location>
</feature>
<dbReference type="OrthoDB" id="3225452at2759"/>
<dbReference type="InterPro" id="IPR043565">
    <property type="entry name" value="PAX_fam"/>
</dbReference>
<evidence type="ECO:0000256" key="10">
    <source>
        <dbReference type="PROSITE-ProRule" id="PRU00108"/>
    </source>
</evidence>
<feature type="domain" description="Homeobox" evidence="13">
    <location>
        <begin position="293"/>
        <end position="353"/>
    </location>
</feature>
<keyword evidence="16" id="KW-1185">Reference proteome</keyword>
<organism evidence="15 16">
    <name type="scientific">Tetranychus urticae</name>
    <name type="common">Two-spotted spider mite</name>
    <dbReference type="NCBI Taxonomy" id="32264"/>
    <lineage>
        <taxon>Eukaryota</taxon>
        <taxon>Metazoa</taxon>
        <taxon>Ecdysozoa</taxon>
        <taxon>Arthropoda</taxon>
        <taxon>Chelicerata</taxon>
        <taxon>Arachnida</taxon>
        <taxon>Acari</taxon>
        <taxon>Acariformes</taxon>
        <taxon>Trombidiformes</taxon>
        <taxon>Prostigmata</taxon>
        <taxon>Eleutherengona</taxon>
        <taxon>Raphignathae</taxon>
        <taxon>Tetranychoidea</taxon>
        <taxon>Tetranychidae</taxon>
        <taxon>Tetranychus</taxon>
    </lineage>
</organism>
<evidence type="ECO:0000256" key="5">
    <source>
        <dbReference type="ARBA" id="ARBA00023015"/>
    </source>
</evidence>
<dbReference type="SUPFAM" id="SSF46689">
    <property type="entry name" value="Homeodomain-like"/>
    <property type="match status" value="2"/>
</dbReference>
<dbReference type="HOGENOM" id="CLU_560602_0_0_1"/>
<feature type="domain" description="Paired" evidence="14">
    <location>
        <begin position="19"/>
        <end position="148"/>
    </location>
</feature>
<dbReference type="InterPro" id="IPR017970">
    <property type="entry name" value="Homeobox_CS"/>
</dbReference>
<keyword evidence="4" id="KW-0563">Paired box</keyword>
<dbReference type="eggNOG" id="KOG0849">
    <property type="taxonomic scope" value="Eukaryota"/>
</dbReference>
<keyword evidence="8" id="KW-0804">Transcription</keyword>
<sequence>MDLRTNNRSSSTSTICSEEKIKFNIDGLISKSNNNTTSNTSTNTSNTSNSSTTANNINNGNNNNHSNQRLYYDGNLGWLFRAPPHSSVIGGSKPKVATPLVVSKIEQYKRENPTIFAWEIRERLVNEGVCSQGTAPSVSSINRILRNRASQRALAEFTRNYQLYAATSAVHYPMTPHPPVPHYPAGVNPSNPTMYQLAAAAAMMASTPPTGQPFWQPMGLPNSNLIHPSIQIREVDGESGREQDIKEEDKEDKCGSGINSESSSPNLSSMTNPNQPSLGFEHLTFSSASDSAAKFRRNRTTFSQDQLEILEQEFEKTQYPCVSTRERLAQQTNLSEARVQVWFSNRRAKNRRHQRMSRSNNSRYSSLAESRDSGDSPGIDMISRDVSRDSFDTNVSSEPPHSNGSVTPTRAHRASSLSKSPEHKPLSPSPPTGPGTDLLSGTRNTNSPSSSSSHSPSPQPPPSKVLIAPTSLIIGSVDSAFKKVTSK</sequence>
<dbReference type="FunFam" id="1.10.10.60:FF:000307">
    <property type="entry name" value="Eyegone, isoform A"/>
    <property type="match status" value="1"/>
</dbReference>
<evidence type="ECO:0000256" key="12">
    <source>
        <dbReference type="SAM" id="MobiDB-lite"/>
    </source>
</evidence>
<evidence type="ECO:0000256" key="8">
    <source>
        <dbReference type="ARBA" id="ARBA00023163"/>
    </source>
</evidence>
<keyword evidence="6 10" id="KW-0238">DNA-binding</keyword>
<dbReference type="STRING" id="32264.T1JTX3"/>
<reference evidence="16" key="1">
    <citation type="submission" date="2011-08" db="EMBL/GenBank/DDBJ databases">
        <authorList>
            <person name="Rombauts S."/>
        </authorList>
    </citation>
    <scope>NUCLEOTIDE SEQUENCE</scope>
    <source>
        <strain evidence="16">London</strain>
    </source>
</reference>
<dbReference type="Gene3D" id="1.10.10.60">
    <property type="entry name" value="Homeodomain-like"/>
    <property type="match status" value="1"/>
</dbReference>
<keyword evidence="7 10" id="KW-0371">Homeobox</keyword>
<dbReference type="OMA" id="NHESTNH"/>
<evidence type="ECO:0000313" key="16">
    <source>
        <dbReference type="Proteomes" id="UP000015104"/>
    </source>
</evidence>
<evidence type="ECO:0000256" key="1">
    <source>
        <dbReference type="ARBA" id="ARBA00004123"/>
    </source>
</evidence>
<feature type="compositionally biased region" description="Basic and acidic residues" evidence="12">
    <location>
        <begin position="382"/>
        <end position="391"/>
    </location>
</feature>
<feature type="compositionally biased region" description="Low complexity" evidence="12">
    <location>
        <begin position="447"/>
        <end position="456"/>
    </location>
</feature>
<dbReference type="GO" id="GO:0000978">
    <property type="term" value="F:RNA polymerase II cis-regulatory region sequence-specific DNA binding"/>
    <property type="evidence" value="ECO:0007669"/>
    <property type="project" value="TreeGrafter"/>
</dbReference>
<dbReference type="KEGG" id="tut:107367864"/>
<feature type="compositionally biased region" description="Low complexity" evidence="12">
    <location>
        <begin position="256"/>
        <end position="274"/>
    </location>
</feature>
<dbReference type="EnsemblMetazoa" id="tetur01g15740.1">
    <property type="protein sequence ID" value="tetur01g15740.1"/>
    <property type="gene ID" value="tetur01g15740"/>
</dbReference>
<keyword evidence="9 10" id="KW-0539">Nucleus</keyword>
<dbReference type="InterPro" id="IPR009057">
    <property type="entry name" value="Homeodomain-like_sf"/>
</dbReference>
<evidence type="ECO:0000313" key="15">
    <source>
        <dbReference type="EnsemblMetazoa" id="tetur01g15740.1"/>
    </source>
</evidence>
<dbReference type="PANTHER" id="PTHR45636:SF50">
    <property type="entry name" value="EYEGONE, ISOFORM A-RELATED"/>
    <property type="match status" value="1"/>
</dbReference>
<dbReference type="FunFam" id="1.10.10.10:FF:000003">
    <property type="entry name" value="Paired box protein Pax-6"/>
    <property type="match status" value="1"/>
</dbReference>
<dbReference type="AlphaFoldDB" id="T1JTX3"/>
<evidence type="ECO:0000256" key="9">
    <source>
        <dbReference type="ARBA" id="ARBA00023242"/>
    </source>
</evidence>
<dbReference type="Gene3D" id="1.10.10.10">
    <property type="entry name" value="Winged helix-like DNA-binding domain superfamily/Winged helix DNA-binding domain"/>
    <property type="match status" value="1"/>
</dbReference>
<dbReference type="GO" id="GO:0000981">
    <property type="term" value="F:DNA-binding transcription factor activity, RNA polymerase II-specific"/>
    <property type="evidence" value="ECO:0007669"/>
    <property type="project" value="InterPro"/>
</dbReference>
<dbReference type="Pfam" id="PF00046">
    <property type="entry name" value="Homeodomain"/>
    <property type="match status" value="1"/>
</dbReference>
<dbReference type="PROSITE" id="PS50071">
    <property type="entry name" value="HOMEOBOX_2"/>
    <property type="match status" value="1"/>
</dbReference>
<feature type="region of interest" description="Disordered" evidence="12">
    <location>
        <begin position="348"/>
        <end position="467"/>
    </location>
</feature>
<dbReference type="InterPro" id="IPR036388">
    <property type="entry name" value="WH-like_DNA-bd_sf"/>
</dbReference>
<feature type="compositionally biased region" description="Low complexity" evidence="12">
    <location>
        <begin position="32"/>
        <end position="66"/>
    </location>
</feature>
<dbReference type="PROSITE" id="PS51057">
    <property type="entry name" value="PAIRED_2"/>
    <property type="match status" value="1"/>
</dbReference>
<evidence type="ECO:0000256" key="4">
    <source>
        <dbReference type="ARBA" id="ARBA00022724"/>
    </source>
</evidence>
<keyword evidence="3" id="KW-0217">Developmental protein</keyword>
<comment type="similarity">
    <text evidence="2">Belongs to the paired homeobox family.</text>
</comment>
<feature type="compositionally biased region" description="Polar residues" evidence="12">
    <location>
        <begin position="392"/>
        <end position="408"/>
    </location>
</feature>
<dbReference type="CDD" id="cd00086">
    <property type="entry name" value="homeodomain"/>
    <property type="match status" value="1"/>
</dbReference>
<evidence type="ECO:0000259" key="14">
    <source>
        <dbReference type="PROSITE" id="PS51057"/>
    </source>
</evidence>
<feature type="region of interest" description="Disordered" evidence="12">
    <location>
        <begin position="29"/>
        <end position="66"/>
    </location>
</feature>
<evidence type="ECO:0008006" key="17">
    <source>
        <dbReference type="Google" id="ProtNLM"/>
    </source>
</evidence>
<evidence type="ECO:0000256" key="2">
    <source>
        <dbReference type="ARBA" id="ARBA00005733"/>
    </source>
</evidence>
<evidence type="ECO:0000256" key="11">
    <source>
        <dbReference type="RuleBase" id="RU000682"/>
    </source>
</evidence>
<dbReference type="PANTHER" id="PTHR45636">
    <property type="entry name" value="PAIRED BOX PROTEIN PAX-6-RELATED-RELATED"/>
    <property type="match status" value="1"/>
</dbReference>
<dbReference type="Proteomes" id="UP000015104">
    <property type="component" value="Unassembled WGS sequence"/>
</dbReference>
<evidence type="ECO:0000256" key="6">
    <source>
        <dbReference type="ARBA" id="ARBA00023125"/>
    </source>
</evidence>
<feature type="compositionally biased region" description="Low complexity" evidence="12">
    <location>
        <begin position="357"/>
        <end position="366"/>
    </location>
</feature>